<dbReference type="GO" id="GO:0043335">
    <property type="term" value="P:protein unfolding"/>
    <property type="evidence" value="ECO:0007669"/>
    <property type="project" value="TreeGrafter"/>
</dbReference>
<evidence type="ECO:0000256" key="11">
    <source>
        <dbReference type="ARBA" id="ARBA00029986"/>
    </source>
</evidence>
<dbReference type="EMBL" id="LRQE01000041">
    <property type="protein sequence ID" value="KXA28624.1"/>
    <property type="molecule type" value="Genomic_DNA"/>
</dbReference>
<dbReference type="InterPro" id="IPR037041">
    <property type="entry name" value="Trigger_fac_C_sf"/>
</dbReference>
<evidence type="ECO:0000256" key="1">
    <source>
        <dbReference type="ARBA" id="ARBA00000971"/>
    </source>
</evidence>
<dbReference type="InterPro" id="IPR008880">
    <property type="entry name" value="Trigger_fac_C"/>
</dbReference>
<feature type="domain" description="PPIase FKBP-type" evidence="15">
    <location>
        <begin position="174"/>
        <end position="256"/>
    </location>
</feature>
<evidence type="ECO:0000313" key="16">
    <source>
        <dbReference type="EMBL" id="KXA28624.1"/>
    </source>
</evidence>
<evidence type="ECO:0000256" key="6">
    <source>
        <dbReference type="ARBA" id="ARBA00023110"/>
    </source>
</evidence>
<dbReference type="GO" id="GO:0044183">
    <property type="term" value="F:protein folding chaperone"/>
    <property type="evidence" value="ECO:0007669"/>
    <property type="project" value="TreeGrafter"/>
</dbReference>
<reference evidence="16 17" key="1">
    <citation type="submission" date="2016-01" db="EMBL/GenBank/DDBJ databases">
        <authorList>
            <person name="Oliw E.H."/>
        </authorList>
    </citation>
    <scope>NUCLEOTIDE SEQUENCE [LARGE SCALE GENOMIC DNA]</scope>
    <source>
        <strain evidence="16 17">CMW7756A</strain>
    </source>
</reference>
<dbReference type="Gene3D" id="3.30.70.1050">
    <property type="entry name" value="Trigger factor ribosome-binding domain"/>
    <property type="match status" value="1"/>
</dbReference>
<dbReference type="Pfam" id="PF05697">
    <property type="entry name" value="Trigger_N"/>
    <property type="match status" value="1"/>
</dbReference>
<evidence type="ECO:0000256" key="7">
    <source>
        <dbReference type="ARBA" id="ARBA00023186"/>
    </source>
</evidence>
<dbReference type="GO" id="GO:0005737">
    <property type="term" value="C:cytoplasm"/>
    <property type="evidence" value="ECO:0007669"/>
    <property type="project" value="UniProtKB-SubCell"/>
</dbReference>
<dbReference type="Pfam" id="PF05698">
    <property type="entry name" value="Trigger_C"/>
    <property type="match status" value="1"/>
</dbReference>
<evidence type="ECO:0000256" key="14">
    <source>
        <dbReference type="RuleBase" id="RU003914"/>
    </source>
</evidence>
<dbReference type="SUPFAM" id="SSF102735">
    <property type="entry name" value="Trigger factor ribosome-binding domain"/>
    <property type="match status" value="1"/>
</dbReference>
<dbReference type="GO" id="GO:0003755">
    <property type="term" value="F:peptidyl-prolyl cis-trans isomerase activity"/>
    <property type="evidence" value="ECO:0007669"/>
    <property type="project" value="UniProtKB-UniRule"/>
</dbReference>
<evidence type="ECO:0000259" key="15">
    <source>
        <dbReference type="PROSITE" id="PS50059"/>
    </source>
</evidence>
<gene>
    <name evidence="12" type="primary">tig</name>
    <name evidence="16" type="ORF">HMPREF3229_01620</name>
</gene>
<dbReference type="Proteomes" id="UP000070174">
    <property type="component" value="Unassembled WGS sequence"/>
</dbReference>
<dbReference type="AlphaFoldDB" id="A0A133PJA5"/>
<dbReference type="InterPro" id="IPR001179">
    <property type="entry name" value="PPIase_FKBP_dom"/>
</dbReference>
<keyword evidence="6 12" id="KW-0697">Rotamase</keyword>
<dbReference type="FunFam" id="3.10.50.40:FF:000001">
    <property type="entry name" value="Trigger factor"/>
    <property type="match status" value="1"/>
</dbReference>
<dbReference type="GO" id="GO:0043022">
    <property type="term" value="F:ribosome binding"/>
    <property type="evidence" value="ECO:0007669"/>
    <property type="project" value="TreeGrafter"/>
</dbReference>
<dbReference type="SUPFAM" id="SSF109998">
    <property type="entry name" value="Triger factor/SurA peptide-binding domain-like"/>
    <property type="match status" value="1"/>
</dbReference>
<comment type="caution">
    <text evidence="16">The sequence shown here is derived from an EMBL/GenBank/DDBJ whole genome shotgun (WGS) entry which is preliminary data.</text>
</comment>
<dbReference type="SUPFAM" id="SSF54534">
    <property type="entry name" value="FKBP-like"/>
    <property type="match status" value="1"/>
</dbReference>
<comment type="domain">
    <text evidence="12">Consists of 3 domains; the N-terminus binds the ribosome, the middle domain has PPIase activity, while the C-terminus has intrinsic chaperone activity on its own.</text>
</comment>
<dbReference type="GO" id="GO:0051301">
    <property type="term" value="P:cell division"/>
    <property type="evidence" value="ECO:0007669"/>
    <property type="project" value="UniProtKB-KW"/>
</dbReference>
<protein>
    <recommendedName>
        <fullName evidence="4 12">Trigger factor</fullName>
        <shortName evidence="12">TF</shortName>
        <ecNumber evidence="3 12">5.2.1.8</ecNumber>
    </recommendedName>
    <alternativeName>
        <fullName evidence="11 12">PPIase</fullName>
    </alternativeName>
</protein>
<dbReference type="InterPro" id="IPR005215">
    <property type="entry name" value="Trig_fac"/>
</dbReference>
<keyword evidence="9 12" id="KW-0131">Cell cycle</keyword>
<dbReference type="InterPro" id="IPR046357">
    <property type="entry name" value="PPIase_dom_sf"/>
</dbReference>
<proteinExistence type="inferred from homology"/>
<dbReference type="Pfam" id="PF00254">
    <property type="entry name" value="FKBP_C"/>
    <property type="match status" value="1"/>
</dbReference>
<comment type="similarity">
    <text evidence="2 12 14">Belongs to the FKBP-type PPIase family. Tig subfamily.</text>
</comment>
<dbReference type="PATRIC" id="fig|54005.3.peg.1584"/>
<dbReference type="Gene3D" id="3.10.50.40">
    <property type="match status" value="1"/>
</dbReference>
<keyword evidence="7 12" id="KW-0143">Chaperone</keyword>
<evidence type="ECO:0000256" key="4">
    <source>
        <dbReference type="ARBA" id="ARBA00016902"/>
    </source>
</evidence>
<dbReference type="NCBIfam" id="TIGR00115">
    <property type="entry name" value="tig"/>
    <property type="match status" value="1"/>
</dbReference>
<keyword evidence="8 12" id="KW-0413">Isomerase</keyword>
<dbReference type="PANTHER" id="PTHR30560">
    <property type="entry name" value="TRIGGER FACTOR CHAPERONE AND PEPTIDYL-PROLYL CIS/TRANS ISOMERASE"/>
    <property type="match status" value="1"/>
</dbReference>
<dbReference type="PANTHER" id="PTHR30560:SF3">
    <property type="entry name" value="TRIGGER FACTOR-LIKE PROTEIN TIG, CHLOROPLASTIC"/>
    <property type="match status" value="1"/>
</dbReference>
<name>A0A133PJA5_9FIRM</name>
<accession>A0A133PJA5</accession>
<evidence type="ECO:0000256" key="13">
    <source>
        <dbReference type="PROSITE-ProRule" id="PRU00277"/>
    </source>
</evidence>
<dbReference type="HAMAP" id="MF_00303">
    <property type="entry name" value="Trigger_factor_Tig"/>
    <property type="match status" value="1"/>
</dbReference>
<dbReference type="GO" id="GO:0051083">
    <property type="term" value="P:'de novo' cotranslational protein folding"/>
    <property type="evidence" value="ECO:0007669"/>
    <property type="project" value="TreeGrafter"/>
</dbReference>
<dbReference type="PROSITE" id="PS50059">
    <property type="entry name" value="FKBP_PPIASE"/>
    <property type="match status" value="1"/>
</dbReference>
<dbReference type="GO" id="GO:0015031">
    <property type="term" value="P:protein transport"/>
    <property type="evidence" value="ECO:0007669"/>
    <property type="project" value="UniProtKB-UniRule"/>
</dbReference>
<evidence type="ECO:0000313" key="17">
    <source>
        <dbReference type="Proteomes" id="UP000070174"/>
    </source>
</evidence>
<dbReference type="InterPro" id="IPR036611">
    <property type="entry name" value="Trigger_fac_ribosome-bd_sf"/>
</dbReference>
<evidence type="ECO:0000256" key="9">
    <source>
        <dbReference type="ARBA" id="ARBA00023306"/>
    </source>
</evidence>
<comment type="subcellular location">
    <subcellularLocation>
        <location evidence="12">Cytoplasm</location>
    </subcellularLocation>
    <text evidence="12">About half TF is bound to the ribosome near the polypeptide exit tunnel while the other half is free in the cytoplasm.</text>
</comment>
<evidence type="ECO:0000256" key="3">
    <source>
        <dbReference type="ARBA" id="ARBA00013194"/>
    </source>
</evidence>
<comment type="catalytic activity">
    <reaction evidence="1 12 13">
        <text>[protein]-peptidylproline (omega=180) = [protein]-peptidylproline (omega=0)</text>
        <dbReference type="Rhea" id="RHEA:16237"/>
        <dbReference type="Rhea" id="RHEA-COMP:10747"/>
        <dbReference type="Rhea" id="RHEA-COMP:10748"/>
        <dbReference type="ChEBI" id="CHEBI:83833"/>
        <dbReference type="ChEBI" id="CHEBI:83834"/>
        <dbReference type="EC" id="5.2.1.8"/>
    </reaction>
</comment>
<evidence type="ECO:0000256" key="12">
    <source>
        <dbReference type="HAMAP-Rule" id="MF_00303"/>
    </source>
</evidence>
<evidence type="ECO:0000256" key="10">
    <source>
        <dbReference type="ARBA" id="ARBA00024849"/>
    </source>
</evidence>
<evidence type="ECO:0000256" key="5">
    <source>
        <dbReference type="ARBA" id="ARBA00022618"/>
    </source>
</evidence>
<organism evidence="16">
    <name type="scientific">Peptoniphilus harei</name>
    <dbReference type="NCBI Taxonomy" id="54005"/>
    <lineage>
        <taxon>Bacteria</taxon>
        <taxon>Bacillati</taxon>
        <taxon>Bacillota</taxon>
        <taxon>Tissierellia</taxon>
        <taxon>Tissierellales</taxon>
        <taxon>Peptoniphilaceae</taxon>
        <taxon>Peptoniphilus</taxon>
    </lineage>
</organism>
<keyword evidence="5 12" id="KW-0132">Cell division</keyword>
<dbReference type="InterPro" id="IPR008881">
    <property type="entry name" value="Trigger_fac_ribosome-bd_bac"/>
</dbReference>
<comment type="function">
    <text evidence="10 12">Involved in protein export. Acts as a chaperone by maintaining the newly synthesized protein in an open conformation. Functions as a peptidyl-prolyl cis-trans isomerase.</text>
</comment>
<keyword evidence="12" id="KW-0963">Cytoplasm</keyword>
<dbReference type="PIRSF" id="PIRSF003095">
    <property type="entry name" value="Trigger_factor"/>
    <property type="match status" value="1"/>
</dbReference>
<dbReference type="InterPro" id="IPR027304">
    <property type="entry name" value="Trigger_fact/SurA_dom_sf"/>
</dbReference>
<evidence type="ECO:0000256" key="8">
    <source>
        <dbReference type="ARBA" id="ARBA00023235"/>
    </source>
</evidence>
<dbReference type="Gene3D" id="1.10.3120.10">
    <property type="entry name" value="Trigger factor, C-terminal domain"/>
    <property type="match status" value="1"/>
</dbReference>
<sequence>MKNARSEEAIEMEINKKENNTVFFDIVLKREDIKKAENEVYKKNKKHFQIPGFRKGHVPMKMIENMYGKDVFFEDAINELLPQEYEKAVKELDLKVVDQPNIDIDEESIEKAEDLVIKVSVDVRPEVELKDYEGIEIEDPTIEVTDELIDSEVENQRAMNARIINVDDRAVEDGDTVNIDFKGSVDGKYFEGGEAESQDLKIGSNTFIPGFEEQLIGHKIGEEFDITVKFPEDYHQKDLAGKDAKFEIKLNSISYEELPELDDEFVKDISEFDTLDEFKADLRKKKEEEFKTTSEMEKQRRAIDKIGEMIEADIPEGMINAQIDDMIRNYDQSLRAQGISFEDYIKMIGQSLDDFKKTMRPEAEKTVKNDLALEALVKAMKIEITDEEIEEEVNKVVEEYFKDDKDHMEKMREYMLNDNKDVVRDDLEKRKAIETLVEKAKFVEPKEITKEDIEEVKEDK</sequence>
<dbReference type="EC" id="5.2.1.8" evidence="3 12"/>
<evidence type="ECO:0000256" key="2">
    <source>
        <dbReference type="ARBA" id="ARBA00005464"/>
    </source>
</evidence>